<dbReference type="RefSeq" id="XP_062637089.1">
    <property type="nucleotide sequence ID" value="XM_062777199.1"/>
</dbReference>
<name>A0AAN6V2J7_9PEZI</name>
<dbReference type="CDD" id="cd01301">
    <property type="entry name" value="rDP_like"/>
    <property type="match status" value="1"/>
</dbReference>
<dbReference type="GO" id="GO:0006508">
    <property type="term" value="P:proteolysis"/>
    <property type="evidence" value="ECO:0007669"/>
    <property type="project" value="UniProtKB-KW"/>
</dbReference>
<protein>
    <recommendedName>
        <fullName evidence="2">Dipeptidase</fullName>
        <ecNumber evidence="2">3.4.13.19</ecNumber>
    </recommendedName>
</protein>
<accession>A0AAN6V2J7</accession>
<dbReference type="InterPro" id="IPR008257">
    <property type="entry name" value="Pept_M19"/>
</dbReference>
<dbReference type="SUPFAM" id="SSF51556">
    <property type="entry name" value="Metallo-dependent hydrolases"/>
    <property type="match status" value="2"/>
</dbReference>
<evidence type="ECO:0000256" key="2">
    <source>
        <dbReference type="RuleBase" id="RU341113"/>
    </source>
</evidence>
<evidence type="ECO:0000313" key="5">
    <source>
        <dbReference type="EMBL" id="KAK4143718.1"/>
    </source>
</evidence>
<keyword evidence="6" id="KW-1185">Reference proteome</keyword>
<dbReference type="PANTHER" id="PTHR10443">
    <property type="entry name" value="MICROSOMAL DIPEPTIDASE"/>
    <property type="match status" value="1"/>
</dbReference>
<dbReference type="PANTHER" id="PTHR10443:SF12">
    <property type="entry name" value="DIPEPTIDASE"/>
    <property type="match status" value="1"/>
</dbReference>
<sequence>MKTDQGFTGREVQVEKAPVEQALQNGWANPHRKRTTSRTVRVASYVILSLLLFVFFVPLPVPFGCIHHKFVPTRLRSFEDRAKHILRHNPLIDGHNDLAIWIRANHGNHINNESFSKPFAEGGLKGHVDIPRLQTGLNGGAFWSVFWPCPANGTDYSDENYHSTVQGTFQQIDVLARLQAAHPSVFSPPTLTSREALHRFRWHHQFEHPLHDHLDNEEDHDFEDDDNNHDDNDRPHHHRPQHPHHPRHRHRHHALGPLISPLGVEGLHQIGNSPSILRQYHALGVRYATLTHNCGNRFADAALWEHPFRVAEPVWHGVSPEGRRLIREMNRIGMIVDLAHTSQDTMRDVLGGSVEEKGWEGSAAPVIFSHSSAYAVCPHPRNVPDDVLDLVGKRGGVVMVNFNGGFISCVEAAEGGNGIPEFEPKNSTLAQVVKHVLYIGERIGFDHVGLGSDFDGIQDVPEGLEDVSKFPDLVVELLKHGVSDEDVAKIVGGNVLRVWGEVEAVAKKLQKAGEPAMEDTFSGRLRGNLLNDVEEL</sequence>
<keyword evidence="4" id="KW-0472">Membrane</keyword>
<comment type="caution">
    <text evidence="5">The sequence shown here is derived from an EMBL/GenBank/DDBJ whole genome shotgun (WGS) entry which is preliminary data.</text>
</comment>
<comment type="cofactor">
    <cofactor evidence="2">
        <name>Zn(2+)</name>
        <dbReference type="ChEBI" id="CHEBI:29105"/>
    </cofactor>
</comment>
<dbReference type="GO" id="GO:0046872">
    <property type="term" value="F:metal ion binding"/>
    <property type="evidence" value="ECO:0007669"/>
    <property type="project" value="UniProtKB-UniRule"/>
</dbReference>
<dbReference type="AlphaFoldDB" id="A0AAN6V2J7"/>
<dbReference type="PROSITE" id="PS51365">
    <property type="entry name" value="RENAL_DIPEPTIDASE_2"/>
    <property type="match status" value="1"/>
</dbReference>
<feature type="compositionally biased region" description="Acidic residues" evidence="3">
    <location>
        <begin position="215"/>
        <end position="228"/>
    </location>
</feature>
<proteinExistence type="inferred from homology"/>
<dbReference type="EC" id="3.4.13.19" evidence="2"/>
<dbReference type="GeneID" id="87813812"/>
<keyword evidence="2" id="KW-0645">Protease</keyword>
<evidence type="ECO:0000256" key="4">
    <source>
        <dbReference type="SAM" id="Phobius"/>
    </source>
</evidence>
<keyword evidence="4" id="KW-1133">Transmembrane helix</keyword>
<feature type="compositionally biased region" description="Basic residues" evidence="3">
    <location>
        <begin position="235"/>
        <end position="251"/>
    </location>
</feature>
<evidence type="ECO:0000256" key="3">
    <source>
        <dbReference type="SAM" id="MobiDB-lite"/>
    </source>
</evidence>
<keyword evidence="2" id="KW-0862">Zinc</keyword>
<organism evidence="5 6">
    <name type="scientific">Dichotomopilus funicola</name>
    <dbReference type="NCBI Taxonomy" id="1934379"/>
    <lineage>
        <taxon>Eukaryota</taxon>
        <taxon>Fungi</taxon>
        <taxon>Dikarya</taxon>
        <taxon>Ascomycota</taxon>
        <taxon>Pezizomycotina</taxon>
        <taxon>Sordariomycetes</taxon>
        <taxon>Sordariomycetidae</taxon>
        <taxon>Sordariales</taxon>
        <taxon>Chaetomiaceae</taxon>
        <taxon>Dichotomopilus</taxon>
    </lineage>
</organism>
<dbReference type="Proteomes" id="UP001302676">
    <property type="component" value="Unassembled WGS sequence"/>
</dbReference>
<keyword evidence="4" id="KW-0812">Transmembrane</keyword>
<keyword evidence="2" id="KW-0479">Metal-binding</keyword>
<reference evidence="5" key="2">
    <citation type="submission" date="2023-05" db="EMBL/GenBank/DDBJ databases">
        <authorList>
            <consortium name="Lawrence Berkeley National Laboratory"/>
            <person name="Steindorff A."/>
            <person name="Hensen N."/>
            <person name="Bonometti L."/>
            <person name="Westerberg I."/>
            <person name="Brannstrom I.O."/>
            <person name="Guillou S."/>
            <person name="Cros-Aarteil S."/>
            <person name="Calhoun S."/>
            <person name="Haridas S."/>
            <person name="Kuo A."/>
            <person name="Mondo S."/>
            <person name="Pangilinan J."/>
            <person name="Riley R."/>
            <person name="Labutti K."/>
            <person name="Andreopoulos B."/>
            <person name="Lipzen A."/>
            <person name="Chen C."/>
            <person name="Yanf M."/>
            <person name="Daum C."/>
            <person name="Ng V."/>
            <person name="Clum A."/>
            <person name="Ohm R."/>
            <person name="Martin F."/>
            <person name="Silar P."/>
            <person name="Natvig D."/>
            <person name="Lalanne C."/>
            <person name="Gautier V."/>
            <person name="Ament-Velasquez S.L."/>
            <person name="Kruys A."/>
            <person name="Hutchinson M.I."/>
            <person name="Powell A.J."/>
            <person name="Barry K."/>
            <person name="Miller A.N."/>
            <person name="Grigoriev I.V."/>
            <person name="Debuchy R."/>
            <person name="Gladieux P."/>
            <person name="Thoren M.H."/>
            <person name="Johannesson H."/>
        </authorList>
    </citation>
    <scope>NUCLEOTIDE SEQUENCE</scope>
    <source>
        <strain evidence="5">CBS 141.50</strain>
    </source>
</reference>
<comment type="similarity">
    <text evidence="2">Belongs to the metallo-dependent hydrolases superfamily. Peptidase M19 family.</text>
</comment>
<comment type="catalytic activity">
    <reaction evidence="2">
        <text>an L-aminoacyl-L-amino acid + H2O = 2 an L-alpha-amino acid</text>
        <dbReference type="Rhea" id="RHEA:48940"/>
        <dbReference type="ChEBI" id="CHEBI:15377"/>
        <dbReference type="ChEBI" id="CHEBI:59869"/>
        <dbReference type="ChEBI" id="CHEBI:77460"/>
        <dbReference type="EC" id="3.4.13.19"/>
    </reaction>
</comment>
<gene>
    <name evidence="5" type="ORF">C8A04DRAFT_12048</name>
</gene>
<keyword evidence="2" id="KW-0482">Metalloprotease</keyword>
<keyword evidence="1 2" id="KW-0224">Dipeptidase</keyword>
<dbReference type="Pfam" id="PF01244">
    <property type="entry name" value="Peptidase_M19"/>
    <property type="match status" value="2"/>
</dbReference>
<dbReference type="EMBL" id="MU853583">
    <property type="protein sequence ID" value="KAK4143718.1"/>
    <property type="molecule type" value="Genomic_DNA"/>
</dbReference>
<evidence type="ECO:0000256" key="1">
    <source>
        <dbReference type="ARBA" id="ARBA00022997"/>
    </source>
</evidence>
<reference evidence="5" key="1">
    <citation type="journal article" date="2023" name="Mol. Phylogenet. Evol.">
        <title>Genome-scale phylogeny and comparative genomics of the fungal order Sordariales.</title>
        <authorList>
            <person name="Hensen N."/>
            <person name="Bonometti L."/>
            <person name="Westerberg I."/>
            <person name="Brannstrom I.O."/>
            <person name="Guillou S."/>
            <person name="Cros-Aarteil S."/>
            <person name="Calhoun S."/>
            <person name="Haridas S."/>
            <person name="Kuo A."/>
            <person name="Mondo S."/>
            <person name="Pangilinan J."/>
            <person name="Riley R."/>
            <person name="LaButti K."/>
            <person name="Andreopoulos B."/>
            <person name="Lipzen A."/>
            <person name="Chen C."/>
            <person name="Yan M."/>
            <person name="Daum C."/>
            <person name="Ng V."/>
            <person name="Clum A."/>
            <person name="Steindorff A."/>
            <person name="Ohm R.A."/>
            <person name="Martin F."/>
            <person name="Silar P."/>
            <person name="Natvig D.O."/>
            <person name="Lalanne C."/>
            <person name="Gautier V."/>
            <person name="Ament-Velasquez S.L."/>
            <person name="Kruys A."/>
            <person name="Hutchinson M.I."/>
            <person name="Powell A.J."/>
            <person name="Barry K."/>
            <person name="Miller A.N."/>
            <person name="Grigoriev I.V."/>
            <person name="Debuchy R."/>
            <person name="Gladieux P."/>
            <person name="Hiltunen Thoren M."/>
            <person name="Johannesson H."/>
        </authorList>
    </citation>
    <scope>NUCLEOTIDE SEQUENCE</scope>
    <source>
        <strain evidence="5">CBS 141.50</strain>
    </source>
</reference>
<keyword evidence="2" id="KW-0378">Hydrolase</keyword>
<dbReference type="InterPro" id="IPR032466">
    <property type="entry name" value="Metal_Hydrolase"/>
</dbReference>
<feature type="region of interest" description="Disordered" evidence="3">
    <location>
        <begin position="214"/>
        <end position="251"/>
    </location>
</feature>
<dbReference type="Gene3D" id="3.20.20.140">
    <property type="entry name" value="Metal-dependent hydrolases"/>
    <property type="match status" value="1"/>
</dbReference>
<dbReference type="GO" id="GO:0070573">
    <property type="term" value="F:metallodipeptidase activity"/>
    <property type="evidence" value="ECO:0007669"/>
    <property type="project" value="InterPro"/>
</dbReference>
<feature type="transmembrane region" description="Helical" evidence="4">
    <location>
        <begin position="42"/>
        <end position="61"/>
    </location>
</feature>
<evidence type="ECO:0000313" key="6">
    <source>
        <dbReference type="Proteomes" id="UP001302676"/>
    </source>
</evidence>